<name>A0A2Z6R6E2_9GLOM</name>
<keyword evidence="2" id="KW-1185">Reference proteome</keyword>
<gene>
    <name evidence="1" type="ORF">RclHR1_31080001</name>
</gene>
<dbReference type="EMBL" id="BEXD01002345">
    <property type="protein sequence ID" value="GBB97967.1"/>
    <property type="molecule type" value="Genomic_DNA"/>
</dbReference>
<comment type="caution">
    <text evidence="1">The sequence shown here is derived from an EMBL/GenBank/DDBJ whole genome shotgun (WGS) entry which is preliminary data.</text>
</comment>
<protein>
    <recommendedName>
        <fullName evidence="3">RNase H type-1 domain-containing protein</fullName>
    </recommendedName>
</protein>
<evidence type="ECO:0000313" key="1">
    <source>
        <dbReference type="EMBL" id="GBB97967.1"/>
    </source>
</evidence>
<accession>A0A2Z6R6E2</accession>
<dbReference type="Gene3D" id="3.30.420.10">
    <property type="entry name" value="Ribonuclease H-like superfamily/Ribonuclease H"/>
    <property type="match status" value="1"/>
</dbReference>
<organism evidence="1 2">
    <name type="scientific">Rhizophagus clarus</name>
    <dbReference type="NCBI Taxonomy" id="94130"/>
    <lineage>
        <taxon>Eukaryota</taxon>
        <taxon>Fungi</taxon>
        <taxon>Fungi incertae sedis</taxon>
        <taxon>Mucoromycota</taxon>
        <taxon>Glomeromycotina</taxon>
        <taxon>Glomeromycetes</taxon>
        <taxon>Glomerales</taxon>
        <taxon>Glomeraceae</taxon>
        <taxon>Rhizophagus</taxon>
    </lineage>
</organism>
<dbReference type="SUPFAM" id="SSF53098">
    <property type="entry name" value="Ribonuclease H-like"/>
    <property type="match status" value="1"/>
</dbReference>
<dbReference type="GO" id="GO:0003676">
    <property type="term" value="F:nucleic acid binding"/>
    <property type="evidence" value="ECO:0007669"/>
    <property type="project" value="InterPro"/>
</dbReference>
<proteinExistence type="predicted"/>
<dbReference type="Proteomes" id="UP000247702">
    <property type="component" value="Unassembled WGS sequence"/>
</dbReference>
<dbReference type="InterPro" id="IPR036397">
    <property type="entry name" value="RNaseH_sf"/>
</dbReference>
<sequence length="293" mass="32890">MIYIEYWLPIIPSILTDNSSTPRSTIQALTKCQGCKLHSPYFTGSFICVINKLLDNVLVINVTTIPAHKNFNFEIPNSMNLTKKLYFLTLPLQTLSAQALLDFNTRTNQLSHLSYSSPNPDYNSSNISLVNNMSHSCKFLDLFFLDNSSIISLNSIAHSISQCNNIIFYTDGSCSIDYRAISSMGLGWLITNHPILDATQLSFSCRANKFLSSMKAESLALSHNLTVTLIKVKAHSNNQFNNDADTLANQGHCSNIYIDIRPMAINVNIYFTWNLPKRLNPDNILPLAIDRNI</sequence>
<dbReference type="InterPro" id="IPR012337">
    <property type="entry name" value="RNaseH-like_sf"/>
</dbReference>
<evidence type="ECO:0000313" key="2">
    <source>
        <dbReference type="Proteomes" id="UP000247702"/>
    </source>
</evidence>
<dbReference type="AlphaFoldDB" id="A0A2Z6R6E2"/>
<reference evidence="1 2" key="1">
    <citation type="submission" date="2017-11" db="EMBL/GenBank/DDBJ databases">
        <title>The genome of Rhizophagus clarus HR1 reveals common genetic basis of auxotrophy among arbuscular mycorrhizal fungi.</title>
        <authorList>
            <person name="Kobayashi Y."/>
        </authorList>
    </citation>
    <scope>NUCLEOTIDE SEQUENCE [LARGE SCALE GENOMIC DNA]</scope>
    <source>
        <strain evidence="1 2">HR1</strain>
    </source>
</reference>
<evidence type="ECO:0008006" key="3">
    <source>
        <dbReference type="Google" id="ProtNLM"/>
    </source>
</evidence>